<keyword evidence="1" id="KW-0812">Transmembrane</keyword>
<keyword evidence="1" id="KW-0472">Membrane</keyword>
<proteinExistence type="predicted"/>
<evidence type="ECO:0000313" key="3">
    <source>
        <dbReference type="Proteomes" id="UP000248918"/>
    </source>
</evidence>
<protein>
    <submittedName>
        <fullName evidence="2">Uncharacterized protein</fullName>
    </submittedName>
</protein>
<evidence type="ECO:0000313" key="2">
    <source>
        <dbReference type="EMBL" id="RAS35294.1"/>
    </source>
</evidence>
<comment type="caution">
    <text evidence="2">The sequence shown here is derived from an EMBL/GenBank/DDBJ whole genome shotgun (WGS) entry which is preliminary data.</text>
</comment>
<feature type="transmembrane region" description="Helical" evidence="1">
    <location>
        <begin position="20"/>
        <end position="42"/>
    </location>
</feature>
<evidence type="ECO:0000256" key="1">
    <source>
        <dbReference type="SAM" id="Phobius"/>
    </source>
</evidence>
<gene>
    <name evidence="2" type="ORF">BX591_10513</name>
</gene>
<sequence>MKRGTKRPMTWENRAGNTLFTIFVVTVVVLSHPFILGGVRLARLATFML</sequence>
<organism evidence="2 3">
    <name type="scientific">Paraburkholderia bryophila</name>
    <dbReference type="NCBI Taxonomy" id="420952"/>
    <lineage>
        <taxon>Bacteria</taxon>
        <taxon>Pseudomonadati</taxon>
        <taxon>Pseudomonadota</taxon>
        <taxon>Betaproteobacteria</taxon>
        <taxon>Burkholderiales</taxon>
        <taxon>Burkholderiaceae</taxon>
        <taxon>Paraburkholderia</taxon>
    </lineage>
</organism>
<dbReference type="Proteomes" id="UP000248918">
    <property type="component" value="Unassembled WGS sequence"/>
</dbReference>
<accession>A0A329CU61</accession>
<dbReference type="EMBL" id="QLTK01000005">
    <property type="protein sequence ID" value="RAS35294.1"/>
    <property type="molecule type" value="Genomic_DNA"/>
</dbReference>
<dbReference type="AlphaFoldDB" id="A0A329CU61"/>
<name>A0A329CU61_9BURK</name>
<reference evidence="2 3" key="1">
    <citation type="submission" date="2018-06" db="EMBL/GenBank/DDBJ databases">
        <title>Genomic Encyclopedia of Type Strains, Phase III (KMG-III): the genomes of soil and plant-associated and newly described type strains.</title>
        <authorList>
            <person name="Whitman W."/>
        </authorList>
    </citation>
    <scope>NUCLEOTIDE SEQUENCE [LARGE SCALE GENOMIC DNA]</scope>
    <source>
        <strain evidence="2 3">LMG 23644</strain>
    </source>
</reference>
<keyword evidence="1" id="KW-1133">Transmembrane helix</keyword>